<protein>
    <submittedName>
        <fullName evidence="2">AAA+ ATPase domain-containing protein</fullName>
    </submittedName>
</protein>
<name>A0AC35GQU7_9BILA</name>
<sequence>MSSANLFNKFKDLTFETEKPFIIINNVNNLKGLAPLIIQRIIDPDTAPSKNATLILTASGIKFPPKMETKKQCEIFVRKYLLDTWSSDDLSEEQTEPIISRCAGIVIYPATFAAIGFAVTSFTGWIGYQYFHKEECSGELKNLENFRSEFNKELNDNFFGQHIAYSMVGQAIEQHLESQNPNKALALAFLGGTGRGKTYLTTLLAKSLFKDGEKSQFYHKYIGVDRLLDDESEARDFAKDLVTQIRESLTKCAHSVFVFDEMDKFPRVVIDSLLEFIDYDAKIYGKHNSRKAVFIFLSNSATRIIDGEVYKHIWENQKSRTSLRYENLKAILREAAFNDGSKFSGLRQSEIVRKSLINYYIPFLPLEKPHVIQCINAYIKKYNQNKIPNKSNLKLSEEERQRITNEMEYSPQENPIFSKQGCKTVEEVVTTASFKY</sequence>
<evidence type="ECO:0000313" key="1">
    <source>
        <dbReference type="Proteomes" id="UP000887580"/>
    </source>
</evidence>
<dbReference type="WBParaSite" id="PS1159_v2.g7782.t1">
    <property type="protein sequence ID" value="PS1159_v2.g7782.t1"/>
    <property type="gene ID" value="PS1159_v2.g7782"/>
</dbReference>
<evidence type="ECO:0000313" key="2">
    <source>
        <dbReference type="WBParaSite" id="PS1159_v2.g7782.t1"/>
    </source>
</evidence>
<dbReference type="Proteomes" id="UP000887580">
    <property type="component" value="Unplaced"/>
</dbReference>
<accession>A0AC35GQU7</accession>
<proteinExistence type="predicted"/>
<reference evidence="2" key="1">
    <citation type="submission" date="2022-11" db="UniProtKB">
        <authorList>
            <consortium name="WormBaseParasite"/>
        </authorList>
    </citation>
    <scope>IDENTIFICATION</scope>
</reference>
<organism evidence="1 2">
    <name type="scientific">Panagrolaimus sp. PS1159</name>
    <dbReference type="NCBI Taxonomy" id="55785"/>
    <lineage>
        <taxon>Eukaryota</taxon>
        <taxon>Metazoa</taxon>
        <taxon>Ecdysozoa</taxon>
        <taxon>Nematoda</taxon>
        <taxon>Chromadorea</taxon>
        <taxon>Rhabditida</taxon>
        <taxon>Tylenchina</taxon>
        <taxon>Panagrolaimomorpha</taxon>
        <taxon>Panagrolaimoidea</taxon>
        <taxon>Panagrolaimidae</taxon>
        <taxon>Panagrolaimus</taxon>
    </lineage>
</organism>